<keyword evidence="2" id="KW-1185">Reference proteome</keyword>
<dbReference type="EMBL" id="QNRR01000009">
    <property type="protein sequence ID" value="RBP39806.1"/>
    <property type="molecule type" value="Genomic_DNA"/>
</dbReference>
<dbReference type="Proteomes" id="UP000253426">
    <property type="component" value="Unassembled WGS sequence"/>
</dbReference>
<gene>
    <name evidence="1" type="ORF">DES53_109234</name>
</gene>
<sequence>MRPGQSGSVIHPASAMTSTRLSLVCYIAMQAAVSGTSTAQTPASPLPTLENAEVRIPYAELRKLWEIAHGMDPQELPKGALLSAEYRADVSGGKLKLEADFRVESFGKRWERIRLMGAGPAVASVEPADARLLVEGEDLFLLTHTEGATSVKVRFVETVLPVLGSGPFLELQSAPCAVAALKVSGVAAKQLLKLGEQRVDAAADGALQIPLSPKGGKNLLSLVDAASEPQPDPPPPPLQASEWTVQNEVLAIEGDGEIKHHARVRLLAVNGSALEATLMMPANARGVALAKADDIRDWKLVRNSDGSAELRLRWQTRDIMEREFRLSYALPQLPLATAWELRAPAVAGENKTKTLYMFALQAGVELSVPDMQSPVPPIRLSKWIAEESKATEFGTVSGAASVTVAAKLLPRVDTASAAITKSTCTTKLVADGSVLTESKMEIEHQQPERWVVVLPENSTLLKCAVNNAPVNPIVRAAGELEVPLTGSGKSEVQLSYTEAKGKLDAVEGQTALELAQTPLFIHEVLWNVEIPEGYEAVGAEGNVEFATQGTNTSGNAAALSLIKKLCRNERPQIALFYRKRGLE</sequence>
<dbReference type="AlphaFoldDB" id="A0A366HBW7"/>
<evidence type="ECO:0000313" key="2">
    <source>
        <dbReference type="Proteomes" id="UP000253426"/>
    </source>
</evidence>
<proteinExistence type="predicted"/>
<evidence type="ECO:0000313" key="1">
    <source>
        <dbReference type="EMBL" id="RBP39806.1"/>
    </source>
</evidence>
<comment type="caution">
    <text evidence="1">The sequence shown here is derived from an EMBL/GenBank/DDBJ whole genome shotgun (WGS) entry which is preliminary data.</text>
</comment>
<protein>
    <submittedName>
        <fullName evidence="1">Uncharacterized protein</fullName>
    </submittedName>
</protein>
<name>A0A366HBW7_9BACT</name>
<organism evidence="1 2">
    <name type="scientific">Roseimicrobium gellanilyticum</name>
    <dbReference type="NCBI Taxonomy" id="748857"/>
    <lineage>
        <taxon>Bacteria</taxon>
        <taxon>Pseudomonadati</taxon>
        <taxon>Verrucomicrobiota</taxon>
        <taxon>Verrucomicrobiia</taxon>
        <taxon>Verrucomicrobiales</taxon>
        <taxon>Verrucomicrobiaceae</taxon>
        <taxon>Roseimicrobium</taxon>
    </lineage>
</organism>
<accession>A0A366HBW7</accession>
<reference evidence="1 2" key="1">
    <citation type="submission" date="2018-06" db="EMBL/GenBank/DDBJ databases">
        <title>Genomic Encyclopedia of Type Strains, Phase IV (KMG-IV): sequencing the most valuable type-strain genomes for metagenomic binning, comparative biology and taxonomic classification.</title>
        <authorList>
            <person name="Goeker M."/>
        </authorList>
    </citation>
    <scope>NUCLEOTIDE SEQUENCE [LARGE SCALE GENOMIC DNA]</scope>
    <source>
        <strain evidence="1 2">DSM 25532</strain>
    </source>
</reference>